<dbReference type="InterPro" id="IPR017946">
    <property type="entry name" value="PLC-like_Pdiesterase_TIM-brl"/>
</dbReference>
<evidence type="ECO:0000313" key="2">
    <source>
        <dbReference type="Proteomes" id="UP001341840"/>
    </source>
</evidence>
<organism evidence="1 2">
    <name type="scientific">Stylosanthes scabra</name>
    <dbReference type="NCBI Taxonomy" id="79078"/>
    <lineage>
        <taxon>Eukaryota</taxon>
        <taxon>Viridiplantae</taxon>
        <taxon>Streptophyta</taxon>
        <taxon>Embryophyta</taxon>
        <taxon>Tracheophyta</taxon>
        <taxon>Spermatophyta</taxon>
        <taxon>Magnoliopsida</taxon>
        <taxon>eudicotyledons</taxon>
        <taxon>Gunneridae</taxon>
        <taxon>Pentapetalae</taxon>
        <taxon>rosids</taxon>
        <taxon>fabids</taxon>
        <taxon>Fabales</taxon>
        <taxon>Fabaceae</taxon>
        <taxon>Papilionoideae</taxon>
        <taxon>50 kb inversion clade</taxon>
        <taxon>dalbergioids sensu lato</taxon>
        <taxon>Dalbergieae</taxon>
        <taxon>Pterocarpus clade</taxon>
        <taxon>Stylosanthes</taxon>
    </lineage>
</organism>
<dbReference type="Proteomes" id="UP001341840">
    <property type="component" value="Unassembled WGS sequence"/>
</dbReference>
<dbReference type="Gene3D" id="3.20.20.190">
    <property type="entry name" value="Phosphatidylinositol (PI) phosphodiesterase"/>
    <property type="match status" value="1"/>
</dbReference>
<dbReference type="PANTHER" id="PTHR13593">
    <property type="match status" value="1"/>
</dbReference>
<dbReference type="SUPFAM" id="SSF51695">
    <property type="entry name" value="PLC-like phosphodiesterases"/>
    <property type="match status" value="1"/>
</dbReference>
<dbReference type="EMBL" id="JASCZI010276298">
    <property type="protein sequence ID" value="MED6226782.1"/>
    <property type="molecule type" value="Genomic_DNA"/>
</dbReference>
<dbReference type="PANTHER" id="PTHR13593:SF51">
    <property type="entry name" value="F21F23.12 PROTEIN"/>
    <property type="match status" value="1"/>
</dbReference>
<name>A0ABU6ZXM0_9FABA</name>
<dbReference type="InterPro" id="IPR051057">
    <property type="entry name" value="PI-PLC_domain"/>
</dbReference>
<keyword evidence="2" id="KW-1185">Reference proteome</keyword>
<reference evidence="1 2" key="1">
    <citation type="journal article" date="2023" name="Plants (Basel)">
        <title>Bridging the Gap: Combining Genomics and Transcriptomics Approaches to Understand Stylosanthes scabra, an Orphan Legume from the Brazilian Caatinga.</title>
        <authorList>
            <person name="Ferreira-Neto J.R.C."/>
            <person name="da Silva M.D."/>
            <person name="Binneck E."/>
            <person name="de Melo N.F."/>
            <person name="da Silva R.H."/>
            <person name="de Melo A.L.T.M."/>
            <person name="Pandolfi V."/>
            <person name="Bustamante F.O."/>
            <person name="Brasileiro-Vidal A.C."/>
            <person name="Benko-Iseppon A.M."/>
        </authorList>
    </citation>
    <scope>NUCLEOTIDE SEQUENCE [LARGE SCALE GENOMIC DNA]</scope>
    <source>
        <tissue evidence="1">Leaves</tissue>
    </source>
</reference>
<protein>
    <submittedName>
        <fullName evidence="1">Uncharacterized protein</fullName>
    </submittedName>
</protein>
<evidence type="ECO:0000313" key="1">
    <source>
        <dbReference type="EMBL" id="MED6226782.1"/>
    </source>
</evidence>
<proteinExistence type="predicted"/>
<gene>
    <name evidence="1" type="ORF">PIB30_107100</name>
</gene>
<feature type="non-terminal residue" evidence="1">
    <location>
        <position position="1"/>
    </location>
</feature>
<dbReference type="Pfam" id="PF26178">
    <property type="entry name" value="PI-PLC_cat"/>
    <property type="match status" value="1"/>
</dbReference>
<accession>A0ABU6ZXM0</accession>
<feature type="non-terminal residue" evidence="1">
    <location>
        <position position="178"/>
    </location>
</feature>
<sequence>DAGIVSIEGLTAVFGGPASLLAVYAIATGKSYSHILQFAISLAQLYGVGVYYITALLEGVPRVTITNQEDNITQQLHNGVRGLMLDMYDFDGDVWLCHSSRGQCHDYTAFEPAINTLKEIEAFLSANPSEIVTLILEDYVHTQNGLKKVFSDSGLMKFWFPVTNMPRNGRDWPLVSDM</sequence>
<comment type="caution">
    <text evidence="1">The sequence shown here is derived from an EMBL/GenBank/DDBJ whole genome shotgun (WGS) entry which is preliminary data.</text>
</comment>